<evidence type="ECO:0000313" key="3">
    <source>
        <dbReference type="EMBL" id="KIP01900.1"/>
    </source>
</evidence>
<protein>
    <recommendedName>
        <fullName evidence="2">DUF6535 domain-containing protein</fullName>
    </recommendedName>
</protein>
<keyword evidence="1" id="KW-0812">Transmembrane</keyword>
<feature type="non-terminal residue" evidence="3">
    <location>
        <position position="87"/>
    </location>
</feature>
<evidence type="ECO:0000259" key="2">
    <source>
        <dbReference type="Pfam" id="PF20153"/>
    </source>
</evidence>
<dbReference type="STRING" id="745531.A0A0C3S2L6"/>
<sequence>MPGVLLENEKRIETQKVDNEREEGWSFLLDSARGYDQEKLDGWKSDLDNLLVFAALFSAIVTAFTIESYQWLQDDPAQMSVQLLSQI</sequence>
<keyword evidence="4" id="KW-1185">Reference proteome</keyword>
<reference evidence="3 4" key="1">
    <citation type="journal article" date="2014" name="PLoS Genet.">
        <title>Analysis of the Phlebiopsis gigantea genome, transcriptome and secretome provides insight into its pioneer colonization strategies of wood.</title>
        <authorList>
            <person name="Hori C."/>
            <person name="Ishida T."/>
            <person name="Igarashi K."/>
            <person name="Samejima M."/>
            <person name="Suzuki H."/>
            <person name="Master E."/>
            <person name="Ferreira P."/>
            <person name="Ruiz-Duenas F.J."/>
            <person name="Held B."/>
            <person name="Canessa P."/>
            <person name="Larrondo L.F."/>
            <person name="Schmoll M."/>
            <person name="Druzhinina I.S."/>
            <person name="Kubicek C.P."/>
            <person name="Gaskell J.A."/>
            <person name="Kersten P."/>
            <person name="St John F."/>
            <person name="Glasner J."/>
            <person name="Sabat G."/>
            <person name="Splinter BonDurant S."/>
            <person name="Syed K."/>
            <person name="Yadav J."/>
            <person name="Mgbeahuruike A.C."/>
            <person name="Kovalchuk A."/>
            <person name="Asiegbu F.O."/>
            <person name="Lackner G."/>
            <person name="Hoffmeister D."/>
            <person name="Rencoret J."/>
            <person name="Gutierrez A."/>
            <person name="Sun H."/>
            <person name="Lindquist E."/>
            <person name="Barry K."/>
            <person name="Riley R."/>
            <person name="Grigoriev I.V."/>
            <person name="Henrissat B."/>
            <person name="Kues U."/>
            <person name="Berka R.M."/>
            <person name="Martinez A.T."/>
            <person name="Covert S.F."/>
            <person name="Blanchette R.A."/>
            <person name="Cullen D."/>
        </authorList>
    </citation>
    <scope>NUCLEOTIDE SEQUENCE [LARGE SCALE GENOMIC DNA]</scope>
    <source>
        <strain evidence="3 4">11061_1 CR5-6</strain>
    </source>
</reference>
<gene>
    <name evidence="3" type="ORF">PHLGIDRAFT_96573</name>
</gene>
<dbReference type="EMBL" id="KN840724">
    <property type="protein sequence ID" value="KIP01900.1"/>
    <property type="molecule type" value="Genomic_DNA"/>
</dbReference>
<feature type="transmembrane region" description="Helical" evidence="1">
    <location>
        <begin position="50"/>
        <end position="72"/>
    </location>
</feature>
<dbReference type="AlphaFoldDB" id="A0A0C3S2L6"/>
<organism evidence="3 4">
    <name type="scientific">Phlebiopsis gigantea (strain 11061_1 CR5-6)</name>
    <name type="common">White-rot fungus</name>
    <name type="synonym">Peniophora gigantea</name>
    <dbReference type="NCBI Taxonomy" id="745531"/>
    <lineage>
        <taxon>Eukaryota</taxon>
        <taxon>Fungi</taxon>
        <taxon>Dikarya</taxon>
        <taxon>Basidiomycota</taxon>
        <taxon>Agaricomycotina</taxon>
        <taxon>Agaricomycetes</taxon>
        <taxon>Polyporales</taxon>
        <taxon>Phanerochaetaceae</taxon>
        <taxon>Phlebiopsis</taxon>
    </lineage>
</organism>
<evidence type="ECO:0000313" key="4">
    <source>
        <dbReference type="Proteomes" id="UP000053257"/>
    </source>
</evidence>
<proteinExistence type="predicted"/>
<feature type="domain" description="DUF6535" evidence="2">
    <location>
        <begin position="25"/>
        <end position="87"/>
    </location>
</feature>
<dbReference type="HOGENOM" id="CLU_180470_0_0_1"/>
<dbReference type="OrthoDB" id="2753780at2759"/>
<keyword evidence="1" id="KW-1133">Transmembrane helix</keyword>
<accession>A0A0C3S2L6</accession>
<dbReference type="InterPro" id="IPR045338">
    <property type="entry name" value="DUF6535"/>
</dbReference>
<evidence type="ECO:0000256" key="1">
    <source>
        <dbReference type="SAM" id="Phobius"/>
    </source>
</evidence>
<dbReference type="Proteomes" id="UP000053257">
    <property type="component" value="Unassembled WGS sequence"/>
</dbReference>
<dbReference type="Pfam" id="PF20153">
    <property type="entry name" value="DUF6535"/>
    <property type="match status" value="1"/>
</dbReference>
<name>A0A0C3S2L6_PHLG1</name>
<keyword evidence="1" id="KW-0472">Membrane</keyword>